<dbReference type="AlphaFoldDB" id="A0A167SZM6"/>
<sequence length="162" mass="17861">MSITPPATTPATTAVQSSPQSSDIYDPDFFFHGIPIPTADREATMKFIFEFLSVSETFSRGRADLAYAEYSRTQALLRDQRLACQRETDKVNSLVAATAYFKEALNQPTGNTVFSVTAPLKEKGPNSSGEPEKRLYMSNCVVDFIRHLPSSAQEQQSLVSPS</sequence>
<feature type="region of interest" description="Disordered" evidence="1">
    <location>
        <begin position="1"/>
        <end position="21"/>
    </location>
</feature>
<keyword evidence="3" id="KW-1185">Reference proteome</keyword>
<reference evidence="2 3" key="1">
    <citation type="journal article" date="2016" name="Mol. Biol. Evol.">
        <title>Comparative Genomics of Early-Diverging Mushroom-Forming Fungi Provides Insights into the Origins of Lignocellulose Decay Capabilities.</title>
        <authorList>
            <person name="Nagy L.G."/>
            <person name="Riley R."/>
            <person name="Tritt A."/>
            <person name="Adam C."/>
            <person name="Daum C."/>
            <person name="Floudas D."/>
            <person name="Sun H."/>
            <person name="Yadav J.S."/>
            <person name="Pangilinan J."/>
            <person name="Larsson K.H."/>
            <person name="Matsuura K."/>
            <person name="Barry K."/>
            <person name="Labutti K."/>
            <person name="Kuo R."/>
            <person name="Ohm R.A."/>
            <person name="Bhattacharya S.S."/>
            <person name="Shirouzu T."/>
            <person name="Yoshinaga Y."/>
            <person name="Martin F.M."/>
            <person name="Grigoriev I.V."/>
            <person name="Hibbett D.S."/>
        </authorList>
    </citation>
    <scope>NUCLEOTIDE SEQUENCE [LARGE SCALE GENOMIC DNA]</scope>
    <source>
        <strain evidence="2 3">CBS 109695</strain>
    </source>
</reference>
<protein>
    <submittedName>
        <fullName evidence="2">Uncharacterized protein</fullName>
    </submittedName>
</protein>
<proteinExistence type="predicted"/>
<evidence type="ECO:0000313" key="3">
    <source>
        <dbReference type="Proteomes" id="UP000076532"/>
    </source>
</evidence>
<accession>A0A167SZM6</accession>
<evidence type="ECO:0000313" key="2">
    <source>
        <dbReference type="EMBL" id="KZP02409.1"/>
    </source>
</evidence>
<feature type="compositionally biased region" description="Low complexity" evidence="1">
    <location>
        <begin position="1"/>
        <end position="14"/>
    </location>
</feature>
<evidence type="ECO:0000256" key="1">
    <source>
        <dbReference type="SAM" id="MobiDB-lite"/>
    </source>
</evidence>
<name>A0A167SZM6_9AGAM</name>
<dbReference type="EMBL" id="KV418594">
    <property type="protein sequence ID" value="KZP02409.1"/>
    <property type="molecule type" value="Genomic_DNA"/>
</dbReference>
<gene>
    <name evidence="2" type="ORF">FIBSPDRAFT_970021</name>
</gene>
<organism evidence="2 3">
    <name type="scientific">Athelia psychrophila</name>
    <dbReference type="NCBI Taxonomy" id="1759441"/>
    <lineage>
        <taxon>Eukaryota</taxon>
        <taxon>Fungi</taxon>
        <taxon>Dikarya</taxon>
        <taxon>Basidiomycota</taxon>
        <taxon>Agaricomycotina</taxon>
        <taxon>Agaricomycetes</taxon>
        <taxon>Agaricomycetidae</taxon>
        <taxon>Atheliales</taxon>
        <taxon>Atheliaceae</taxon>
        <taxon>Athelia</taxon>
    </lineage>
</organism>
<dbReference type="Proteomes" id="UP000076532">
    <property type="component" value="Unassembled WGS sequence"/>
</dbReference>